<sequence length="77" mass="8564">MSQRHHFIPITIAAHRLGLSIGFLRLARRTGLGPPFVDAGGELCYHWPSVVAWARRTGFDRNLDPQWARSGAGGARR</sequence>
<dbReference type="EMBL" id="QNRK01000004">
    <property type="protein sequence ID" value="RBP16885.1"/>
    <property type="molecule type" value="Genomic_DNA"/>
</dbReference>
<accession>A0A366FT24</accession>
<evidence type="ECO:0008006" key="3">
    <source>
        <dbReference type="Google" id="ProtNLM"/>
    </source>
</evidence>
<organism evidence="1 2">
    <name type="scientific">Roseiarcus fermentans</name>
    <dbReference type="NCBI Taxonomy" id="1473586"/>
    <lineage>
        <taxon>Bacteria</taxon>
        <taxon>Pseudomonadati</taxon>
        <taxon>Pseudomonadota</taxon>
        <taxon>Alphaproteobacteria</taxon>
        <taxon>Hyphomicrobiales</taxon>
        <taxon>Roseiarcaceae</taxon>
        <taxon>Roseiarcus</taxon>
    </lineage>
</organism>
<comment type="caution">
    <text evidence="1">The sequence shown here is derived from an EMBL/GenBank/DDBJ whole genome shotgun (WGS) entry which is preliminary data.</text>
</comment>
<dbReference type="Proteomes" id="UP000253529">
    <property type="component" value="Unassembled WGS sequence"/>
</dbReference>
<gene>
    <name evidence="1" type="ORF">DFR50_104163</name>
</gene>
<protein>
    <recommendedName>
        <fullName evidence="3">MerR-like DNA binding protein</fullName>
    </recommendedName>
</protein>
<evidence type="ECO:0000313" key="1">
    <source>
        <dbReference type="EMBL" id="RBP16885.1"/>
    </source>
</evidence>
<evidence type="ECO:0000313" key="2">
    <source>
        <dbReference type="Proteomes" id="UP000253529"/>
    </source>
</evidence>
<dbReference type="AlphaFoldDB" id="A0A366FT24"/>
<name>A0A366FT24_9HYPH</name>
<keyword evidence="2" id="KW-1185">Reference proteome</keyword>
<reference evidence="1 2" key="1">
    <citation type="submission" date="2018-06" db="EMBL/GenBank/DDBJ databases">
        <title>Genomic Encyclopedia of Type Strains, Phase IV (KMG-IV): sequencing the most valuable type-strain genomes for metagenomic binning, comparative biology and taxonomic classification.</title>
        <authorList>
            <person name="Goeker M."/>
        </authorList>
    </citation>
    <scope>NUCLEOTIDE SEQUENCE [LARGE SCALE GENOMIC DNA]</scope>
    <source>
        <strain evidence="1 2">DSM 24875</strain>
    </source>
</reference>
<proteinExistence type="predicted"/>